<dbReference type="GeneID" id="28818751"/>
<dbReference type="RefSeq" id="XP_018074256.1">
    <property type="nucleotide sequence ID" value="XM_018209025.1"/>
</dbReference>
<name>A0A194XIE4_MOLSC</name>
<proteinExistence type="inferred from homology"/>
<dbReference type="InParanoid" id="A0A194XIE4"/>
<dbReference type="PANTHER" id="PTHR34598">
    <property type="entry name" value="BLL6449 PROTEIN"/>
    <property type="match status" value="1"/>
</dbReference>
<gene>
    <name evidence="2" type="ORF">LY89DRAFT_579769</name>
</gene>
<dbReference type="Proteomes" id="UP000070700">
    <property type="component" value="Unassembled WGS sequence"/>
</dbReference>
<protein>
    <submittedName>
        <fullName evidence="2">Putative 7 alpha-cephem-methoxylase</fullName>
    </submittedName>
</protein>
<dbReference type="GO" id="GO:0016491">
    <property type="term" value="F:oxidoreductase activity"/>
    <property type="evidence" value="ECO:0007669"/>
    <property type="project" value="InterPro"/>
</dbReference>
<dbReference type="NCBIfam" id="NF041278">
    <property type="entry name" value="CmcJ_NvfI_EfuI"/>
    <property type="match status" value="1"/>
</dbReference>
<sequence length="295" mass="34248">MASDHVLAEIQFLKWTDLYLSEKPFQLFLDYDIPVDLQDQRTTNLNFEDKRVFVENMRGREKLFELDKHGFLVRDFAVPVPLQGQIIDEDTVMSTYVPAAEKLLRTEVIGVDRLFLLDRRVSARSAAERMDDITSIDLLDRSQRLKPASSAHVDHTAVASINHVLREFPDEGEHLLRGRVRIINVWLPLSHTVKDWPLALCDGSTISLEHDLVDTDIVRRSYQGGTMYMLHRAVHKWYFLEDQKTTEAFIFKQFDLMEVEARVCPHVSFKQSDASEDILPRESLEMRFIVFTNPS</sequence>
<evidence type="ECO:0000313" key="3">
    <source>
        <dbReference type="Proteomes" id="UP000070700"/>
    </source>
</evidence>
<dbReference type="PANTHER" id="PTHR34598:SF3">
    <property type="entry name" value="OXIDOREDUCTASE AN1597"/>
    <property type="match status" value="1"/>
</dbReference>
<dbReference type="OrthoDB" id="412788at2759"/>
<keyword evidence="3" id="KW-1185">Reference proteome</keyword>
<reference evidence="2 3" key="1">
    <citation type="submission" date="2015-10" db="EMBL/GenBank/DDBJ databases">
        <title>Full genome of DAOMC 229536 Phialocephala scopiformis, a fungal endophyte of spruce producing the potent anti-insectan compound rugulosin.</title>
        <authorList>
            <consortium name="DOE Joint Genome Institute"/>
            <person name="Walker A.K."/>
            <person name="Frasz S.L."/>
            <person name="Seifert K.A."/>
            <person name="Miller J.D."/>
            <person name="Mondo S.J."/>
            <person name="Labutti K."/>
            <person name="Lipzen A."/>
            <person name="Dockter R."/>
            <person name="Kennedy M."/>
            <person name="Grigoriev I.V."/>
            <person name="Spatafora J.W."/>
        </authorList>
    </citation>
    <scope>NUCLEOTIDE SEQUENCE [LARGE SCALE GENOMIC DNA]</scope>
    <source>
        <strain evidence="2 3">CBS 120377</strain>
    </source>
</reference>
<evidence type="ECO:0000313" key="2">
    <source>
        <dbReference type="EMBL" id="KUJ19901.1"/>
    </source>
</evidence>
<dbReference type="EMBL" id="KQ947410">
    <property type="protein sequence ID" value="KUJ19901.1"/>
    <property type="molecule type" value="Genomic_DNA"/>
</dbReference>
<comment type="similarity">
    <text evidence="1">Belongs to the asaB hydroxylase/desaturase family.</text>
</comment>
<accession>A0A194XIE4</accession>
<dbReference type="InterPro" id="IPR044053">
    <property type="entry name" value="AsaB-like"/>
</dbReference>
<dbReference type="AlphaFoldDB" id="A0A194XIE4"/>
<dbReference type="KEGG" id="psco:LY89DRAFT_579769"/>
<evidence type="ECO:0000256" key="1">
    <source>
        <dbReference type="ARBA" id="ARBA00023604"/>
    </source>
</evidence>
<organism evidence="2 3">
    <name type="scientific">Mollisia scopiformis</name>
    <name type="common">Conifer needle endophyte fungus</name>
    <name type="synonym">Phialocephala scopiformis</name>
    <dbReference type="NCBI Taxonomy" id="149040"/>
    <lineage>
        <taxon>Eukaryota</taxon>
        <taxon>Fungi</taxon>
        <taxon>Dikarya</taxon>
        <taxon>Ascomycota</taxon>
        <taxon>Pezizomycotina</taxon>
        <taxon>Leotiomycetes</taxon>
        <taxon>Helotiales</taxon>
        <taxon>Mollisiaceae</taxon>
        <taxon>Mollisia</taxon>
    </lineage>
</organism>